<proteinExistence type="predicted"/>
<reference evidence="1" key="1">
    <citation type="submission" date="2022-05" db="EMBL/GenBank/DDBJ databases">
        <title>A methanotrophic Mycobacterium dominates a cave microbial ecosystem.</title>
        <authorList>
            <person name="Van Spanning R.J.M."/>
            <person name="Guan Q."/>
            <person name="Melkonian C."/>
            <person name="Gallant J."/>
            <person name="Polerecky L."/>
            <person name="Flot J.-F."/>
            <person name="Brandt B.W."/>
            <person name="Braster M."/>
            <person name="Iturbe Espinoza P."/>
            <person name="Aerts J."/>
            <person name="Meima-Franke M."/>
            <person name="Piersma S.R."/>
            <person name="Bunduc C."/>
            <person name="Ummels R."/>
            <person name="Pain A."/>
            <person name="Fleming E.J."/>
            <person name="van der Wel N."/>
            <person name="Gherman V.D."/>
            <person name="Sarbu S.M."/>
            <person name="Bodelier P.L.E."/>
            <person name="Bitter W."/>
        </authorList>
    </citation>
    <scope>NUCLEOTIDE SEQUENCE</scope>
    <source>
        <strain evidence="1">Sulfur Cave</strain>
    </source>
</reference>
<dbReference type="EMBL" id="CP097320">
    <property type="protein sequence ID" value="UQX11216.1"/>
    <property type="molecule type" value="Genomic_DNA"/>
</dbReference>
<keyword evidence="2" id="KW-1185">Reference proteome</keyword>
<gene>
    <name evidence="1" type="ORF">M5I08_01260</name>
</gene>
<accession>A0ABY4QKU8</accession>
<protein>
    <recommendedName>
        <fullName evidence="3">Transposase</fullName>
    </recommendedName>
</protein>
<evidence type="ECO:0008006" key="3">
    <source>
        <dbReference type="Google" id="ProtNLM"/>
    </source>
</evidence>
<organism evidence="1 2">
    <name type="scientific">Candidatus Mycobacterium methanotrophicum</name>
    <dbReference type="NCBI Taxonomy" id="2943498"/>
    <lineage>
        <taxon>Bacteria</taxon>
        <taxon>Bacillati</taxon>
        <taxon>Actinomycetota</taxon>
        <taxon>Actinomycetes</taxon>
        <taxon>Mycobacteriales</taxon>
        <taxon>Mycobacteriaceae</taxon>
        <taxon>Mycobacterium</taxon>
    </lineage>
</organism>
<dbReference type="Proteomes" id="UP001056610">
    <property type="component" value="Chromosome"/>
</dbReference>
<name>A0ABY4QKU8_9MYCO</name>
<evidence type="ECO:0000313" key="2">
    <source>
        <dbReference type="Proteomes" id="UP001056610"/>
    </source>
</evidence>
<sequence>MSLGLTPKQADLWRTTVDFCEGRVAPDSIYGVLHRIEGLSDREAVQRFAFDARWKYAAGGLVGRKRVLDSTPLYDAVATMDTVTLIRSAIRGLLAVAGAELQAGLRARLSRDDDYARAGKPVCDYDDAEAREELVDALARDAYALLACLDEQTLESGLDKAAKLLATVAGQDLGQDAGDGMFRIARRVAADRVISTADPDARHGHKTSARGFDGYKGHIAIDPDAEIITATKVTAGSAGDAEPATLQSHVGIGFLCGAGGGGCPL</sequence>
<dbReference type="RefSeq" id="WP_219066970.1">
    <property type="nucleotide sequence ID" value="NZ_CAJUXY010000013.1"/>
</dbReference>
<evidence type="ECO:0000313" key="1">
    <source>
        <dbReference type="EMBL" id="UQX11216.1"/>
    </source>
</evidence>